<proteinExistence type="predicted"/>
<evidence type="ECO:0000313" key="2">
    <source>
        <dbReference type="EMBL" id="KAF2185633.1"/>
    </source>
</evidence>
<dbReference type="EMBL" id="ML994633">
    <property type="protein sequence ID" value="KAF2185633.1"/>
    <property type="molecule type" value="Genomic_DNA"/>
</dbReference>
<feature type="region of interest" description="Disordered" evidence="1">
    <location>
        <begin position="76"/>
        <end position="100"/>
    </location>
</feature>
<dbReference type="AlphaFoldDB" id="A0A6A6E382"/>
<keyword evidence="3" id="KW-1185">Reference proteome</keyword>
<reference evidence="2" key="1">
    <citation type="journal article" date="2020" name="Stud. Mycol.">
        <title>101 Dothideomycetes genomes: a test case for predicting lifestyles and emergence of pathogens.</title>
        <authorList>
            <person name="Haridas S."/>
            <person name="Albert R."/>
            <person name="Binder M."/>
            <person name="Bloem J."/>
            <person name="Labutti K."/>
            <person name="Salamov A."/>
            <person name="Andreopoulos B."/>
            <person name="Baker S."/>
            <person name="Barry K."/>
            <person name="Bills G."/>
            <person name="Bluhm B."/>
            <person name="Cannon C."/>
            <person name="Castanera R."/>
            <person name="Culley D."/>
            <person name="Daum C."/>
            <person name="Ezra D."/>
            <person name="Gonzalez J."/>
            <person name="Henrissat B."/>
            <person name="Kuo A."/>
            <person name="Liang C."/>
            <person name="Lipzen A."/>
            <person name="Lutzoni F."/>
            <person name="Magnuson J."/>
            <person name="Mondo S."/>
            <person name="Nolan M."/>
            <person name="Ohm R."/>
            <person name="Pangilinan J."/>
            <person name="Park H.-J."/>
            <person name="Ramirez L."/>
            <person name="Alfaro M."/>
            <person name="Sun H."/>
            <person name="Tritt A."/>
            <person name="Yoshinaga Y."/>
            <person name="Zwiers L.-H."/>
            <person name="Turgeon B."/>
            <person name="Goodwin S."/>
            <person name="Spatafora J."/>
            <person name="Crous P."/>
            <person name="Grigoriev I."/>
        </authorList>
    </citation>
    <scope>NUCLEOTIDE SEQUENCE</scope>
    <source>
        <strain evidence="2">CBS 207.26</strain>
    </source>
</reference>
<evidence type="ECO:0000313" key="3">
    <source>
        <dbReference type="Proteomes" id="UP000800200"/>
    </source>
</evidence>
<dbReference type="Proteomes" id="UP000800200">
    <property type="component" value="Unassembled WGS sequence"/>
</dbReference>
<protein>
    <submittedName>
        <fullName evidence="2">Uncharacterized protein</fullName>
    </submittedName>
</protein>
<gene>
    <name evidence="2" type="ORF">K469DRAFT_707862</name>
</gene>
<organism evidence="2 3">
    <name type="scientific">Zopfia rhizophila CBS 207.26</name>
    <dbReference type="NCBI Taxonomy" id="1314779"/>
    <lineage>
        <taxon>Eukaryota</taxon>
        <taxon>Fungi</taxon>
        <taxon>Dikarya</taxon>
        <taxon>Ascomycota</taxon>
        <taxon>Pezizomycotina</taxon>
        <taxon>Dothideomycetes</taxon>
        <taxon>Dothideomycetes incertae sedis</taxon>
        <taxon>Zopfiaceae</taxon>
        <taxon>Zopfia</taxon>
    </lineage>
</organism>
<dbReference type="OrthoDB" id="3787206at2759"/>
<sequence length="100" mass="11584">MSLMTSTFDRENNLTKRWRVSANPLFGRGSVWEGYGVWLSRGIEVAAEERKGALCMGGINGERLDESRKREMEELIVENEESESEDYMEWEGIETEEDED</sequence>
<name>A0A6A6E382_9PEZI</name>
<accession>A0A6A6E382</accession>
<evidence type="ECO:0000256" key="1">
    <source>
        <dbReference type="SAM" id="MobiDB-lite"/>
    </source>
</evidence>